<dbReference type="GO" id="GO:0005524">
    <property type="term" value="F:ATP binding"/>
    <property type="evidence" value="ECO:0007669"/>
    <property type="project" value="InterPro"/>
</dbReference>
<name>A0A1I1IZP4_9CLOT</name>
<keyword evidence="3" id="KW-1185">Reference proteome</keyword>
<gene>
    <name evidence="2" type="ORF">SAMN05421842_103130</name>
</gene>
<reference evidence="2 3" key="1">
    <citation type="submission" date="2016-10" db="EMBL/GenBank/DDBJ databases">
        <authorList>
            <person name="de Groot N.N."/>
        </authorList>
    </citation>
    <scope>NUCLEOTIDE SEQUENCE [LARGE SCALE GENOMIC DNA]</scope>
    <source>
        <strain evidence="2 3">DSM 12992</strain>
    </source>
</reference>
<sequence>MVDFGKVLERTENEIKKDPIEIYESLDRKSTTGPLRPTQDKILKEWYKERKNDKDLIIKLHTGEGKTLVGLLILMSKLNSKKGPCLYICPNIYLVQQVCNEAEKFGINYCTIGEDKEIPESFVTGKSILITHAQKVFNGRSVFGLGAGFVKVGCIILDDSHACIDTINDAFTINITKKNNLKLYKQILNLFEEELKEQGEGTYLDIINDDFESILPIPYWVWDTKKSEVLELLAKNKDELEIKFVWQLLKDSIEKCKGFISSRKIEISPYYVPIELFGTFNYASNRILMSATTQNDSFFINGLGFNIEATKNPLVDVSTKWSGEKMLLIPSLIHDECDRDSIISYFAKTMLKKKFGIVSLVSSSNKAKAYGKYGSYIAGSENIFKLISDLKNGKCDNTVVITNRYDGIDLPDESCRVLIIDSLPYFDTLSDKYEENCRPNSEVINRKIAQKVEQGLGRSVRGSKDYSAILIIGSDLVKFIKGAATNKYFSSQTQKQIEIGRVVADLAKSDIKEEDVPTKAIVSLVNQSLKRDEGWKNYYKKQMNKIETEPMKLDIYNILQLEGIAEKYYFNGNYEKADLNIQKIIDSVSDEFEKGWYLQKKARYIYMMSKTEANVLQKSAFIKNRQLLKPKDGISYQKINYINQNRINRIKEWMLQYNDYLELSLQVNSVLDDLSFGRQADKFESALKTIGEMLGFSSHRPDKMIRKGPDNLWCIQNNEYIMFECKSEVKDDRSEISKYEAGQMNSHCGWFEEEYRDAKVTRFLVIPTKTLAYEADFTHKVLIIRKGKLKNLKDNIKKFIKEFKNYDINDISDESIQKWIDVNNLDINSLKVKYSEEYYHKNK</sequence>
<dbReference type="InterPro" id="IPR027417">
    <property type="entry name" value="P-loop_NTPase"/>
</dbReference>
<dbReference type="EMBL" id="FOMG01000003">
    <property type="protein sequence ID" value="SFC41635.1"/>
    <property type="molecule type" value="Genomic_DNA"/>
</dbReference>
<evidence type="ECO:0000259" key="1">
    <source>
        <dbReference type="PROSITE" id="PS51192"/>
    </source>
</evidence>
<dbReference type="Proteomes" id="UP000199263">
    <property type="component" value="Unassembled WGS sequence"/>
</dbReference>
<dbReference type="SUPFAM" id="SSF52540">
    <property type="entry name" value="P-loop containing nucleoside triphosphate hydrolases"/>
    <property type="match status" value="2"/>
</dbReference>
<dbReference type="InterPro" id="IPR014001">
    <property type="entry name" value="Helicase_ATP-bd"/>
</dbReference>
<dbReference type="SMART" id="SM00491">
    <property type="entry name" value="HELICc2"/>
    <property type="match status" value="1"/>
</dbReference>
<dbReference type="STRING" id="119641.SAMN05421842_103130"/>
<dbReference type="OrthoDB" id="9810236at2"/>
<dbReference type="InterPro" id="IPR006935">
    <property type="entry name" value="Helicase/UvrB_N"/>
</dbReference>
<keyword evidence="2" id="KW-0378">Hydrolase</keyword>
<keyword evidence="2" id="KW-0067">ATP-binding</keyword>
<dbReference type="GO" id="GO:0016818">
    <property type="term" value="F:hydrolase activity, acting on acid anhydrides, in phosphorus-containing anhydrides"/>
    <property type="evidence" value="ECO:0007669"/>
    <property type="project" value="InterPro"/>
</dbReference>
<dbReference type="InterPro" id="IPR006555">
    <property type="entry name" value="ATP-dep_Helicase_C"/>
</dbReference>
<evidence type="ECO:0000313" key="2">
    <source>
        <dbReference type="EMBL" id="SFC41635.1"/>
    </source>
</evidence>
<dbReference type="GO" id="GO:0006139">
    <property type="term" value="P:nucleobase-containing compound metabolic process"/>
    <property type="evidence" value="ECO:0007669"/>
    <property type="project" value="InterPro"/>
</dbReference>
<dbReference type="SMART" id="SM00487">
    <property type="entry name" value="DEXDc"/>
    <property type="match status" value="1"/>
</dbReference>
<protein>
    <submittedName>
        <fullName evidence="2">Replicative superfamily II helicase</fullName>
    </submittedName>
</protein>
<evidence type="ECO:0000313" key="3">
    <source>
        <dbReference type="Proteomes" id="UP000199263"/>
    </source>
</evidence>
<organism evidence="2 3">
    <name type="scientific">Clostridium uliginosum</name>
    <dbReference type="NCBI Taxonomy" id="119641"/>
    <lineage>
        <taxon>Bacteria</taxon>
        <taxon>Bacillati</taxon>
        <taxon>Bacillota</taxon>
        <taxon>Clostridia</taxon>
        <taxon>Eubacteriales</taxon>
        <taxon>Clostridiaceae</taxon>
        <taxon>Clostridium</taxon>
    </lineage>
</organism>
<keyword evidence="2" id="KW-0547">Nucleotide-binding</keyword>
<dbReference type="AlphaFoldDB" id="A0A1I1IZP4"/>
<dbReference type="Gene3D" id="3.40.50.300">
    <property type="entry name" value="P-loop containing nucleotide triphosphate hydrolases"/>
    <property type="match status" value="2"/>
</dbReference>
<dbReference type="RefSeq" id="WP_090088801.1">
    <property type="nucleotide sequence ID" value="NZ_FOMG01000003.1"/>
</dbReference>
<dbReference type="GO" id="GO:0004386">
    <property type="term" value="F:helicase activity"/>
    <property type="evidence" value="ECO:0007669"/>
    <property type="project" value="UniProtKB-KW"/>
</dbReference>
<dbReference type="Pfam" id="PF13307">
    <property type="entry name" value="Helicase_C_2"/>
    <property type="match status" value="1"/>
</dbReference>
<keyword evidence="2" id="KW-0347">Helicase</keyword>
<feature type="domain" description="Helicase ATP-binding" evidence="1">
    <location>
        <begin position="47"/>
        <end position="311"/>
    </location>
</feature>
<dbReference type="GO" id="GO:0003677">
    <property type="term" value="F:DNA binding"/>
    <property type="evidence" value="ECO:0007669"/>
    <property type="project" value="InterPro"/>
</dbReference>
<dbReference type="Pfam" id="PF04851">
    <property type="entry name" value="ResIII"/>
    <property type="match status" value="1"/>
</dbReference>
<accession>A0A1I1IZP4</accession>
<dbReference type="PROSITE" id="PS51192">
    <property type="entry name" value="HELICASE_ATP_BIND_1"/>
    <property type="match status" value="1"/>
</dbReference>
<proteinExistence type="predicted"/>